<keyword evidence="2" id="KW-0472">Membrane</keyword>
<keyword evidence="2" id="KW-1133">Transmembrane helix</keyword>
<accession>A0A218YVG1</accession>
<keyword evidence="2" id="KW-0812">Transmembrane</keyword>
<organism evidence="3 4">
    <name type="scientific">Diplocarpon coronariae</name>
    <dbReference type="NCBI Taxonomy" id="2795749"/>
    <lineage>
        <taxon>Eukaryota</taxon>
        <taxon>Fungi</taxon>
        <taxon>Dikarya</taxon>
        <taxon>Ascomycota</taxon>
        <taxon>Pezizomycotina</taxon>
        <taxon>Leotiomycetes</taxon>
        <taxon>Helotiales</taxon>
        <taxon>Drepanopezizaceae</taxon>
        <taxon>Diplocarpon</taxon>
    </lineage>
</organism>
<dbReference type="Proteomes" id="UP000242519">
    <property type="component" value="Unassembled WGS sequence"/>
</dbReference>
<keyword evidence="4" id="KW-1185">Reference proteome</keyword>
<dbReference type="InParanoid" id="A0A218YVG1"/>
<feature type="transmembrane region" description="Helical" evidence="2">
    <location>
        <begin position="12"/>
        <end position="36"/>
    </location>
</feature>
<dbReference type="AlphaFoldDB" id="A0A218YVG1"/>
<sequence length="104" mass="10103">MRIPLPAGGAVDAAAVVVVVATAAAVVVVVVAAAAATTATTTTTTAATATAATATAHLGNRRCSRSTPSLILVASSHSWHGMAVTGGDKTRGDRGRSVQGLVPV</sequence>
<evidence type="ECO:0000256" key="1">
    <source>
        <dbReference type="SAM" id="MobiDB-lite"/>
    </source>
</evidence>
<gene>
    <name evidence="3" type="ORF">B2J93_6843</name>
</gene>
<evidence type="ECO:0000313" key="4">
    <source>
        <dbReference type="Proteomes" id="UP000242519"/>
    </source>
</evidence>
<dbReference type="EMBL" id="MZNU01000342">
    <property type="protein sequence ID" value="OWO99788.1"/>
    <property type="molecule type" value="Genomic_DNA"/>
</dbReference>
<evidence type="ECO:0000256" key="2">
    <source>
        <dbReference type="SAM" id="Phobius"/>
    </source>
</evidence>
<protein>
    <submittedName>
        <fullName evidence="3">Uncharacterized protein</fullName>
    </submittedName>
</protein>
<name>A0A218YVG1_9HELO</name>
<evidence type="ECO:0000313" key="3">
    <source>
        <dbReference type="EMBL" id="OWO99788.1"/>
    </source>
</evidence>
<comment type="caution">
    <text evidence="3">The sequence shown here is derived from an EMBL/GenBank/DDBJ whole genome shotgun (WGS) entry which is preliminary data.</text>
</comment>
<feature type="region of interest" description="Disordered" evidence="1">
    <location>
        <begin position="82"/>
        <end position="104"/>
    </location>
</feature>
<reference evidence="3 4" key="1">
    <citation type="submission" date="2017-04" db="EMBL/GenBank/DDBJ databases">
        <title>Draft genome sequence of Marssonina coronaria NL1: causal agent of apple blotch.</title>
        <authorList>
            <person name="Cheng Q."/>
        </authorList>
    </citation>
    <scope>NUCLEOTIDE SEQUENCE [LARGE SCALE GENOMIC DNA]</scope>
    <source>
        <strain evidence="3 4">NL1</strain>
    </source>
</reference>
<proteinExistence type="predicted"/>